<dbReference type="GO" id="GO:0016705">
    <property type="term" value="F:oxidoreductase activity, acting on paired donors, with incorporation or reduction of molecular oxygen"/>
    <property type="evidence" value="ECO:0007669"/>
    <property type="project" value="InterPro"/>
</dbReference>
<name>A0AA88AV85_FICCA</name>
<protein>
    <recommendedName>
        <fullName evidence="11">Cytochrome P450</fullName>
    </recommendedName>
</protein>
<gene>
    <name evidence="9" type="ORF">TIFTF001_021858</name>
</gene>
<dbReference type="GO" id="GO:0004497">
    <property type="term" value="F:monooxygenase activity"/>
    <property type="evidence" value="ECO:0007669"/>
    <property type="project" value="UniProtKB-KW"/>
</dbReference>
<evidence type="ECO:0000256" key="7">
    <source>
        <dbReference type="ARBA" id="ARBA00023033"/>
    </source>
</evidence>
<evidence type="ECO:0000313" key="10">
    <source>
        <dbReference type="Proteomes" id="UP001187192"/>
    </source>
</evidence>
<keyword evidence="7 8" id="KW-0503">Monooxygenase</keyword>
<dbReference type="EMBL" id="BTGU01000043">
    <property type="protein sequence ID" value="GMN52711.1"/>
    <property type="molecule type" value="Genomic_DNA"/>
</dbReference>
<dbReference type="GO" id="GO:0006629">
    <property type="term" value="P:lipid metabolic process"/>
    <property type="evidence" value="ECO:0007669"/>
    <property type="project" value="UniProtKB-ARBA"/>
</dbReference>
<keyword evidence="6 8" id="KW-0408">Iron</keyword>
<dbReference type="InterPro" id="IPR036396">
    <property type="entry name" value="Cyt_P450_sf"/>
</dbReference>
<proteinExistence type="inferred from homology"/>
<dbReference type="Pfam" id="PF00067">
    <property type="entry name" value="p450"/>
    <property type="match status" value="1"/>
</dbReference>
<dbReference type="GO" id="GO:0020037">
    <property type="term" value="F:heme binding"/>
    <property type="evidence" value="ECO:0007669"/>
    <property type="project" value="InterPro"/>
</dbReference>
<comment type="caution">
    <text evidence="9">The sequence shown here is derived from an EMBL/GenBank/DDBJ whole genome shotgun (WGS) entry which is preliminary data.</text>
</comment>
<comment type="cofactor">
    <cofactor evidence="1">
        <name>heme</name>
        <dbReference type="ChEBI" id="CHEBI:30413"/>
    </cofactor>
</comment>
<evidence type="ECO:0000256" key="5">
    <source>
        <dbReference type="ARBA" id="ARBA00023002"/>
    </source>
</evidence>
<evidence type="ECO:0000256" key="2">
    <source>
        <dbReference type="ARBA" id="ARBA00010617"/>
    </source>
</evidence>
<dbReference type="InterPro" id="IPR017972">
    <property type="entry name" value="Cyt_P450_CS"/>
</dbReference>
<evidence type="ECO:0000256" key="8">
    <source>
        <dbReference type="RuleBase" id="RU000461"/>
    </source>
</evidence>
<evidence type="ECO:0008006" key="11">
    <source>
        <dbReference type="Google" id="ProtNLM"/>
    </source>
</evidence>
<dbReference type="PROSITE" id="PS00086">
    <property type="entry name" value="CYTOCHROME_P450"/>
    <property type="match status" value="1"/>
</dbReference>
<keyword evidence="3 8" id="KW-0349">Heme</keyword>
<organism evidence="9 10">
    <name type="scientific">Ficus carica</name>
    <name type="common">Common fig</name>
    <dbReference type="NCBI Taxonomy" id="3494"/>
    <lineage>
        <taxon>Eukaryota</taxon>
        <taxon>Viridiplantae</taxon>
        <taxon>Streptophyta</taxon>
        <taxon>Embryophyta</taxon>
        <taxon>Tracheophyta</taxon>
        <taxon>Spermatophyta</taxon>
        <taxon>Magnoliopsida</taxon>
        <taxon>eudicotyledons</taxon>
        <taxon>Gunneridae</taxon>
        <taxon>Pentapetalae</taxon>
        <taxon>rosids</taxon>
        <taxon>fabids</taxon>
        <taxon>Rosales</taxon>
        <taxon>Moraceae</taxon>
        <taxon>Ficeae</taxon>
        <taxon>Ficus</taxon>
    </lineage>
</organism>
<evidence type="ECO:0000256" key="3">
    <source>
        <dbReference type="ARBA" id="ARBA00022617"/>
    </source>
</evidence>
<dbReference type="AlphaFoldDB" id="A0AA88AV85"/>
<comment type="similarity">
    <text evidence="2 8">Belongs to the cytochrome P450 family.</text>
</comment>
<dbReference type="Gene3D" id="1.10.630.10">
    <property type="entry name" value="Cytochrome P450"/>
    <property type="match status" value="2"/>
</dbReference>
<dbReference type="InterPro" id="IPR001128">
    <property type="entry name" value="Cyt_P450"/>
</dbReference>
<dbReference type="GO" id="GO:0005506">
    <property type="term" value="F:iron ion binding"/>
    <property type="evidence" value="ECO:0007669"/>
    <property type="project" value="InterPro"/>
</dbReference>
<reference evidence="9" key="1">
    <citation type="submission" date="2023-07" db="EMBL/GenBank/DDBJ databases">
        <title>draft genome sequence of fig (Ficus carica).</title>
        <authorList>
            <person name="Takahashi T."/>
            <person name="Nishimura K."/>
        </authorList>
    </citation>
    <scope>NUCLEOTIDE SEQUENCE</scope>
</reference>
<accession>A0AA88AV85</accession>
<sequence>MRNKAKEDILSRFIIESEKDPKKVNDKYLRDIVLSFMIAGKDTSADVEDILPNGFRVKKGDEVFYASYAMGRMPYIWGEDAEIFRPERWLHNGVFQPQSPFKFVAFHAGPRICLGKDFAYRQMKIVSIALL</sequence>
<dbReference type="PANTHER" id="PTHR24296">
    <property type="entry name" value="CYTOCHROME P450"/>
    <property type="match status" value="1"/>
</dbReference>
<dbReference type="SUPFAM" id="SSF48264">
    <property type="entry name" value="Cytochrome P450"/>
    <property type="match status" value="1"/>
</dbReference>
<keyword evidence="5 8" id="KW-0560">Oxidoreductase</keyword>
<dbReference type="Proteomes" id="UP001187192">
    <property type="component" value="Unassembled WGS sequence"/>
</dbReference>
<evidence type="ECO:0000256" key="1">
    <source>
        <dbReference type="ARBA" id="ARBA00001971"/>
    </source>
</evidence>
<evidence type="ECO:0000256" key="4">
    <source>
        <dbReference type="ARBA" id="ARBA00022723"/>
    </source>
</evidence>
<evidence type="ECO:0000256" key="6">
    <source>
        <dbReference type="ARBA" id="ARBA00023004"/>
    </source>
</evidence>
<keyword evidence="10" id="KW-1185">Reference proteome</keyword>
<evidence type="ECO:0000313" key="9">
    <source>
        <dbReference type="EMBL" id="GMN52711.1"/>
    </source>
</evidence>
<keyword evidence="4 8" id="KW-0479">Metal-binding</keyword>